<evidence type="ECO:0000313" key="1">
    <source>
        <dbReference type="EMBL" id="KPI96175.1"/>
    </source>
</evidence>
<dbReference type="Proteomes" id="UP000053268">
    <property type="component" value="Unassembled WGS sequence"/>
</dbReference>
<gene>
    <name evidence="1" type="ORF">RR46_06909</name>
</gene>
<dbReference type="EMBL" id="KQ459594">
    <property type="protein sequence ID" value="KPI96175.1"/>
    <property type="molecule type" value="Genomic_DNA"/>
</dbReference>
<name>A0A194PYE9_PAPXU</name>
<protein>
    <submittedName>
        <fullName evidence="1">Uncharacterized protein</fullName>
    </submittedName>
</protein>
<sequence>MQRNDSAQPRLQATVKIKMALDMKGTDSEGATSKHTLDKEGFHVVVDVDENADPFKILLNANKLMAQSTAKVDIAIQITSGNVKVTTNAGASAKKVRGIDGLNKRLYITNAASGSVLDGHTYTRALTENLAENVIESVIREQSLDNEDEIGSSLVNINGSIQNAYMSDEQCKMFCNTVVLDDAQDTHAPACGAQIFRLDRVSHRWLTLDYLFKMVDAQ</sequence>
<dbReference type="AlphaFoldDB" id="A0A194PYE9"/>
<organism evidence="1 2">
    <name type="scientific">Papilio xuthus</name>
    <name type="common">Asian swallowtail butterfly</name>
    <dbReference type="NCBI Taxonomy" id="66420"/>
    <lineage>
        <taxon>Eukaryota</taxon>
        <taxon>Metazoa</taxon>
        <taxon>Ecdysozoa</taxon>
        <taxon>Arthropoda</taxon>
        <taxon>Hexapoda</taxon>
        <taxon>Insecta</taxon>
        <taxon>Pterygota</taxon>
        <taxon>Neoptera</taxon>
        <taxon>Endopterygota</taxon>
        <taxon>Lepidoptera</taxon>
        <taxon>Glossata</taxon>
        <taxon>Ditrysia</taxon>
        <taxon>Papilionoidea</taxon>
        <taxon>Papilionidae</taxon>
        <taxon>Papilioninae</taxon>
        <taxon>Papilio</taxon>
    </lineage>
</organism>
<accession>A0A194PYE9</accession>
<proteinExistence type="predicted"/>
<keyword evidence="2" id="KW-1185">Reference proteome</keyword>
<reference evidence="1 2" key="1">
    <citation type="journal article" date="2015" name="Nat. Commun.">
        <title>Outbred genome sequencing and CRISPR/Cas9 gene editing in butterflies.</title>
        <authorList>
            <person name="Li X."/>
            <person name="Fan D."/>
            <person name="Zhang W."/>
            <person name="Liu G."/>
            <person name="Zhang L."/>
            <person name="Zhao L."/>
            <person name="Fang X."/>
            <person name="Chen L."/>
            <person name="Dong Y."/>
            <person name="Chen Y."/>
            <person name="Ding Y."/>
            <person name="Zhao R."/>
            <person name="Feng M."/>
            <person name="Zhu Y."/>
            <person name="Feng Y."/>
            <person name="Jiang X."/>
            <person name="Zhu D."/>
            <person name="Xiang H."/>
            <person name="Feng X."/>
            <person name="Li S."/>
            <person name="Wang J."/>
            <person name="Zhang G."/>
            <person name="Kronforst M.R."/>
            <person name="Wang W."/>
        </authorList>
    </citation>
    <scope>NUCLEOTIDE SEQUENCE [LARGE SCALE GENOMIC DNA]</scope>
    <source>
        <strain evidence="1">Ya'a_city_454_Px</strain>
        <tissue evidence="1">Whole body</tissue>
    </source>
</reference>
<evidence type="ECO:0000313" key="2">
    <source>
        <dbReference type="Proteomes" id="UP000053268"/>
    </source>
</evidence>